<evidence type="ECO:0000313" key="2">
    <source>
        <dbReference type="Proteomes" id="UP000281028"/>
    </source>
</evidence>
<sequence length="156" mass="17498">MSSTTDARYEASLALRPNSLARYLSLIKKDADSRLTDKLQERGYVNFRLSDMVLLVNIDPYGTINNELAKKARISKQAMSKIVKSLIAEGFIGTRKHDTDNRASIIFITEKGKELMINASEAVEELTAFYTAVIGQDDMQQLKQILGRLLEGLENL</sequence>
<proteinExistence type="predicted"/>
<dbReference type="GO" id="GO:0003700">
    <property type="term" value="F:DNA-binding transcription factor activity"/>
    <property type="evidence" value="ECO:0007669"/>
    <property type="project" value="InterPro"/>
</dbReference>
<dbReference type="InterPro" id="IPR036388">
    <property type="entry name" value="WH-like_DNA-bd_sf"/>
</dbReference>
<dbReference type="OrthoDB" id="948423at2"/>
<dbReference type="PROSITE" id="PS50995">
    <property type="entry name" value="HTH_MARR_2"/>
    <property type="match status" value="1"/>
</dbReference>
<dbReference type="SUPFAM" id="SSF46785">
    <property type="entry name" value="Winged helix' DNA-binding domain"/>
    <property type="match status" value="1"/>
</dbReference>
<dbReference type="InterPro" id="IPR000835">
    <property type="entry name" value="HTH_MarR-typ"/>
</dbReference>
<gene>
    <name evidence="1" type="ORF">ECE50_025065</name>
</gene>
<dbReference type="GO" id="GO:0006950">
    <property type="term" value="P:response to stress"/>
    <property type="evidence" value="ECO:0007669"/>
    <property type="project" value="TreeGrafter"/>
</dbReference>
<dbReference type="RefSeq" id="WP_127040989.1">
    <property type="nucleotide sequence ID" value="NZ_JAABOK010000005.1"/>
</dbReference>
<reference evidence="1" key="1">
    <citation type="submission" date="2020-05" db="EMBL/GenBank/DDBJ databases">
        <title>Chitinophaga laudate sp. nov., isolated from a tropical peat swamp.</title>
        <authorList>
            <person name="Goh C.B.S."/>
            <person name="Lee M.S."/>
            <person name="Parimannan S."/>
            <person name="Pasbakhsh P."/>
            <person name="Yule C.M."/>
            <person name="Rajandas H."/>
            <person name="Loke S."/>
            <person name="Croft L."/>
            <person name="Tan J.B.L."/>
        </authorList>
    </citation>
    <scope>NUCLEOTIDE SEQUENCE</scope>
    <source>
        <strain evidence="1">Mgbs1</strain>
    </source>
</reference>
<dbReference type="SMART" id="SM00347">
    <property type="entry name" value="HTH_MARR"/>
    <property type="match status" value="1"/>
</dbReference>
<dbReference type="Proteomes" id="UP000281028">
    <property type="component" value="Unassembled WGS sequence"/>
</dbReference>
<dbReference type="EMBL" id="RIAR02000001">
    <property type="protein sequence ID" value="NSL90130.1"/>
    <property type="molecule type" value="Genomic_DNA"/>
</dbReference>
<accession>A0A433WFY2</accession>
<name>A0A433WFY2_9BACT</name>
<comment type="caution">
    <text evidence="1">The sequence shown here is derived from an EMBL/GenBank/DDBJ whole genome shotgun (WGS) entry which is preliminary data.</text>
</comment>
<dbReference type="InterPro" id="IPR036390">
    <property type="entry name" value="WH_DNA-bd_sf"/>
</dbReference>
<evidence type="ECO:0000313" key="1">
    <source>
        <dbReference type="EMBL" id="NSL90130.1"/>
    </source>
</evidence>
<organism evidence="1 2">
    <name type="scientific">Chitinophaga solisilvae</name>
    <dbReference type="NCBI Taxonomy" id="1233460"/>
    <lineage>
        <taxon>Bacteria</taxon>
        <taxon>Pseudomonadati</taxon>
        <taxon>Bacteroidota</taxon>
        <taxon>Chitinophagia</taxon>
        <taxon>Chitinophagales</taxon>
        <taxon>Chitinophagaceae</taxon>
        <taxon>Chitinophaga</taxon>
    </lineage>
</organism>
<keyword evidence="2" id="KW-1185">Reference proteome</keyword>
<dbReference type="PANTHER" id="PTHR33164:SF57">
    <property type="entry name" value="MARR-FAMILY TRANSCRIPTIONAL REGULATOR"/>
    <property type="match status" value="1"/>
</dbReference>
<dbReference type="PRINTS" id="PR00598">
    <property type="entry name" value="HTHMARR"/>
</dbReference>
<protein>
    <submittedName>
        <fullName evidence="1">Winged helix-turn-helix transcriptional regulator</fullName>
    </submittedName>
</protein>
<dbReference type="AlphaFoldDB" id="A0A433WFY2"/>
<dbReference type="Gene3D" id="1.10.10.10">
    <property type="entry name" value="Winged helix-like DNA-binding domain superfamily/Winged helix DNA-binding domain"/>
    <property type="match status" value="1"/>
</dbReference>
<dbReference type="PANTHER" id="PTHR33164">
    <property type="entry name" value="TRANSCRIPTIONAL REGULATOR, MARR FAMILY"/>
    <property type="match status" value="1"/>
</dbReference>
<dbReference type="Pfam" id="PF01047">
    <property type="entry name" value="MarR"/>
    <property type="match status" value="1"/>
</dbReference>
<dbReference type="InterPro" id="IPR039422">
    <property type="entry name" value="MarR/SlyA-like"/>
</dbReference>